<dbReference type="InterPro" id="IPR011009">
    <property type="entry name" value="Kinase-like_dom_sf"/>
</dbReference>
<proteinExistence type="predicted"/>
<dbReference type="AlphaFoldDB" id="A0A447SRC6"/>
<dbReference type="EC" id="2.7.1.-" evidence="1"/>
<dbReference type="Gene3D" id="1.10.510.10">
    <property type="entry name" value="Transferase(Phosphotransferase) domain 1"/>
    <property type="match status" value="1"/>
</dbReference>
<reference evidence="1 2" key="1">
    <citation type="submission" date="2018-12" db="EMBL/GenBank/DDBJ databases">
        <authorList>
            <consortium name="Pathogen Informatics"/>
        </authorList>
    </citation>
    <scope>NUCLEOTIDE SEQUENCE [LARGE SCALE GENOMIC DNA]</scope>
    <source>
        <strain evidence="1 2">NCTC3438</strain>
    </source>
</reference>
<organism evidence="1 2">
    <name type="scientific">Avibacterium volantium</name>
    <name type="common">Pasteurella volantium</name>
    <dbReference type="NCBI Taxonomy" id="762"/>
    <lineage>
        <taxon>Bacteria</taxon>
        <taxon>Pseudomonadati</taxon>
        <taxon>Pseudomonadota</taxon>
        <taxon>Gammaproteobacteria</taxon>
        <taxon>Pasteurellales</taxon>
        <taxon>Pasteurellaceae</taxon>
        <taxon>Avibacterium</taxon>
    </lineage>
</organism>
<gene>
    <name evidence="1" type="primary">kdkA_2</name>
    <name evidence="1" type="ORF">NCTC3438_01373</name>
</gene>
<dbReference type="Pfam" id="PF06293">
    <property type="entry name" value="Kdo"/>
    <property type="match status" value="1"/>
</dbReference>
<dbReference type="SUPFAM" id="SSF56112">
    <property type="entry name" value="Protein kinase-like (PK-like)"/>
    <property type="match status" value="1"/>
</dbReference>
<dbReference type="GO" id="GO:0016301">
    <property type="term" value="F:kinase activity"/>
    <property type="evidence" value="ECO:0007669"/>
    <property type="project" value="UniProtKB-KW"/>
</dbReference>
<accession>A0A447SRC6</accession>
<dbReference type="EMBL" id="LR134167">
    <property type="protein sequence ID" value="VEB24155.1"/>
    <property type="molecule type" value="Genomic_DNA"/>
</dbReference>
<dbReference type="Proteomes" id="UP000268198">
    <property type="component" value="Chromosome"/>
</dbReference>
<name>A0A447SRC6_AVIVO</name>
<protein>
    <submittedName>
        <fullName evidence="1">3-deoxy-D-manno-octulosonic acid kinase</fullName>
        <ecNumber evidence="1">2.7.1.-</ecNumber>
    </submittedName>
</protein>
<keyword evidence="1" id="KW-0808">Transferase</keyword>
<sequence>MPNYFASYHNRQICHTDLNAHNILVQHFATPEQKYWLIDFDKCTEKSGNNWKAQNLARLHRSFIKEVNKLAIKFTEQDWDEILSGYKG</sequence>
<dbReference type="KEGG" id="avt:NCTC3438_01373"/>
<evidence type="ECO:0000313" key="2">
    <source>
        <dbReference type="Proteomes" id="UP000268198"/>
    </source>
</evidence>
<keyword evidence="1" id="KW-0418">Kinase</keyword>
<dbReference type="OrthoDB" id="6854449at2"/>
<keyword evidence="2" id="KW-1185">Reference proteome</keyword>
<evidence type="ECO:0000313" key="1">
    <source>
        <dbReference type="EMBL" id="VEB24155.1"/>
    </source>
</evidence>